<dbReference type="InterPro" id="IPR027417">
    <property type="entry name" value="P-loop_NTPase"/>
</dbReference>
<protein>
    <recommendedName>
        <fullName evidence="9">ATP-dependent DNA helicase</fullName>
        <ecNumber evidence="9">5.6.2.3</ecNumber>
    </recommendedName>
</protein>
<feature type="compositionally biased region" description="Polar residues" evidence="10">
    <location>
        <begin position="975"/>
        <end position="993"/>
    </location>
</feature>
<keyword evidence="7 9" id="KW-0234">DNA repair</keyword>
<evidence type="ECO:0000256" key="8">
    <source>
        <dbReference type="ARBA" id="ARBA00023235"/>
    </source>
</evidence>
<proteinExistence type="inferred from homology"/>
<dbReference type="GO" id="GO:0005524">
    <property type="term" value="F:ATP binding"/>
    <property type="evidence" value="ECO:0007669"/>
    <property type="project" value="UniProtKB-KW"/>
</dbReference>
<evidence type="ECO:0000256" key="2">
    <source>
        <dbReference type="ARBA" id="ARBA00022763"/>
    </source>
</evidence>
<keyword evidence="3 9" id="KW-0378">Hydrolase</keyword>
<evidence type="ECO:0000256" key="10">
    <source>
        <dbReference type="SAM" id="MobiDB-lite"/>
    </source>
</evidence>
<dbReference type="EC" id="5.6.2.3" evidence="9"/>
<dbReference type="InterPro" id="IPR028889">
    <property type="entry name" value="USP"/>
</dbReference>
<comment type="caution">
    <text evidence="12">The sequence shown here is derived from an EMBL/GenBank/DDBJ whole genome shotgun (WGS) entry which is preliminary data.</text>
</comment>
<evidence type="ECO:0000256" key="7">
    <source>
        <dbReference type="ARBA" id="ARBA00023204"/>
    </source>
</evidence>
<evidence type="ECO:0000256" key="3">
    <source>
        <dbReference type="ARBA" id="ARBA00022801"/>
    </source>
</evidence>
<keyword evidence="13" id="KW-1185">Reference proteome</keyword>
<dbReference type="SUPFAM" id="SSF52540">
    <property type="entry name" value="P-loop containing nucleoside triphosphate hydrolases"/>
    <property type="match status" value="2"/>
</dbReference>
<dbReference type="InterPro" id="IPR010285">
    <property type="entry name" value="DNA_helicase_pif1-like_DEAD"/>
</dbReference>
<evidence type="ECO:0000256" key="1">
    <source>
        <dbReference type="ARBA" id="ARBA00022741"/>
    </source>
</evidence>
<comment type="catalytic activity">
    <reaction evidence="9">
        <text>ATP + H2O = ADP + phosphate + H(+)</text>
        <dbReference type="Rhea" id="RHEA:13065"/>
        <dbReference type="ChEBI" id="CHEBI:15377"/>
        <dbReference type="ChEBI" id="CHEBI:15378"/>
        <dbReference type="ChEBI" id="CHEBI:30616"/>
        <dbReference type="ChEBI" id="CHEBI:43474"/>
        <dbReference type="ChEBI" id="CHEBI:456216"/>
        <dbReference type="EC" id="5.6.2.3"/>
    </reaction>
</comment>
<dbReference type="Pfam" id="PF05970">
    <property type="entry name" value="PIF1"/>
    <property type="match status" value="1"/>
</dbReference>
<dbReference type="GO" id="GO:0016787">
    <property type="term" value="F:hydrolase activity"/>
    <property type="evidence" value="ECO:0007669"/>
    <property type="project" value="UniProtKB-KW"/>
</dbReference>
<organism evidence="12 13">
    <name type="scientific">Trichogramma kaykai</name>
    <dbReference type="NCBI Taxonomy" id="54128"/>
    <lineage>
        <taxon>Eukaryota</taxon>
        <taxon>Metazoa</taxon>
        <taxon>Ecdysozoa</taxon>
        <taxon>Arthropoda</taxon>
        <taxon>Hexapoda</taxon>
        <taxon>Insecta</taxon>
        <taxon>Pterygota</taxon>
        <taxon>Neoptera</taxon>
        <taxon>Endopterygota</taxon>
        <taxon>Hymenoptera</taxon>
        <taxon>Apocrita</taxon>
        <taxon>Proctotrupomorpha</taxon>
        <taxon>Chalcidoidea</taxon>
        <taxon>Trichogrammatidae</taxon>
        <taxon>Trichogramma</taxon>
    </lineage>
</organism>
<dbReference type="InterPro" id="IPR049163">
    <property type="entry name" value="Pif1-like_2B_dom"/>
</dbReference>
<dbReference type="InterPro" id="IPR051055">
    <property type="entry name" value="PIF1_helicase"/>
</dbReference>
<dbReference type="Gene3D" id="3.90.70.10">
    <property type="entry name" value="Cysteine proteinases"/>
    <property type="match status" value="1"/>
</dbReference>
<evidence type="ECO:0000256" key="5">
    <source>
        <dbReference type="ARBA" id="ARBA00022840"/>
    </source>
</evidence>
<dbReference type="InterPro" id="IPR038765">
    <property type="entry name" value="Papain-like_cys_pep_sf"/>
</dbReference>
<dbReference type="Pfam" id="PF21530">
    <property type="entry name" value="Pif1_2B_dom"/>
    <property type="match status" value="1"/>
</dbReference>
<dbReference type="AlphaFoldDB" id="A0ABD2WBL4"/>
<feature type="region of interest" description="Disordered" evidence="10">
    <location>
        <begin position="975"/>
        <end position="1025"/>
    </location>
</feature>
<dbReference type="SUPFAM" id="SSF54001">
    <property type="entry name" value="Cysteine proteinases"/>
    <property type="match status" value="1"/>
</dbReference>
<evidence type="ECO:0000256" key="9">
    <source>
        <dbReference type="RuleBase" id="RU363044"/>
    </source>
</evidence>
<evidence type="ECO:0000256" key="4">
    <source>
        <dbReference type="ARBA" id="ARBA00022806"/>
    </source>
</evidence>
<dbReference type="EMBL" id="JBJJXI010000122">
    <property type="protein sequence ID" value="KAL3389929.1"/>
    <property type="molecule type" value="Genomic_DNA"/>
</dbReference>
<dbReference type="Gene3D" id="3.40.50.300">
    <property type="entry name" value="P-loop containing nucleotide triphosphate hydrolases"/>
    <property type="match status" value="1"/>
</dbReference>
<comment type="cofactor">
    <cofactor evidence="9">
        <name>Mg(2+)</name>
        <dbReference type="ChEBI" id="CHEBI:18420"/>
    </cofactor>
</comment>
<sequence length="1137" mass="130340">MKYHNKFDVIQQATEYLEKLVEEKMIDNNDTQSDHATLPDDCVAIETEMAMKDFQDIAANVIMDPKDLENSISRLNVDQSRVFSKITTTIQSSNKILRYFVSGPGGTGKSFVIDTLIQWNKIMRGKLTAVTAPTGIAAYNVKGLTIHRLFQIPVEPNKTAKFKELSDAALKKIRQELENVDLLIIDEISMVSNVLLTYIHLRLSEIFNTSDKQDGWFGKINIVVFGDLLQLPPVKEDFSFVQLSKEKIEKYVGSMDTFDIWSLFEYDELTINMRQKDDKSYSELLSRVRLGYVSSDDINLLNQRKIQFVHIDSSDTIEELCSYLEKLPSDCVCLLPINKMCNELNTAMLRKLQSEEIKLIAKDSFQSNKRLEKKINELLSKDNSNQCGIDRVITIKIGATIMIRRNIDVTLGLVNGAIGTVVSISKDVKGEINSVEICLTNNGQKHQLKQLEYKFLIMDRICIIRKQFPICCSYGITIHKSQGLSLKNAVFEAGNHVFESGQIYVALSRVTSLEGLHLINFDPSKIKASIPANILEYNRLKQIYRPDLKLYTGIHEMSKYVNRIRDNRWIAQDIPLQNNCNKKNIEVEWNIHGLHNADGFSSYVNVTLQCLFNCEAVRRIFPETKDDFIVKQLFQSYESKSKLNLKDLRLFVNAKYVLSVSYDVAEFMQELISKQPLLQQLMYHKLGKTLQCPGCHESIDSTNESNYILELILPIDSRSYSLQDIFNYNLDNWITVPIMCKNSSCKCQYLRRYDVKELKNSTLIVKLLSYEDEEKKEVQKVHQNINGITKAVVKIQDKKFKVSGGIFHHGKKFPEGYYTNSLRINNHWYHVHDEKVQKNLWPRSSNNVNEIRETRNICKIEMKMKVAWDDLRSLQSELNDYFTNETPNLYCMNCKNKSAIRCNVIDLRDSVKITALNDKESSKSSDALFSPVSKKICSRRLSYDSESSVERIIANNNSSVSPTTVGKNSQILNLTAKNGNPTATSKNNDSLTEWESEHPTVLNPNKDKDRNSGKPATGEHQNILDDQVPRGQEPFEIHDEQQVRQVQNILGAPVPPGQEHDNFAQDAYNVRPRHRIENSLEVDLSNPILVPEEGGINVDPAGNNIYDLFELDDVEHVRNLYFLFTWLEKNYPVNKVQ</sequence>
<keyword evidence="1 9" id="KW-0547">Nucleotide-binding</keyword>
<dbReference type="PANTHER" id="PTHR47642">
    <property type="entry name" value="ATP-DEPENDENT DNA HELICASE"/>
    <property type="match status" value="1"/>
</dbReference>
<reference evidence="12 13" key="1">
    <citation type="journal article" date="2024" name="bioRxiv">
        <title>A reference genome for Trichogramma kaykai: A tiny desert-dwelling parasitoid wasp with competing sex-ratio distorters.</title>
        <authorList>
            <person name="Culotta J."/>
            <person name="Lindsey A.R."/>
        </authorList>
    </citation>
    <scope>NUCLEOTIDE SEQUENCE [LARGE SCALE GENOMIC DNA]</scope>
    <source>
        <strain evidence="12 13">KSX58</strain>
    </source>
</reference>
<keyword evidence="8" id="KW-0413">Isomerase</keyword>
<gene>
    <name evidence="12" type="ORF">TKK_015284</name>
</gene>
<dbReference type="Proteomes" id="UP001627154">
    <property type="component" value="Unassembled WGS sequence"/>
</dbReference>
<dbReference type="PANTHER" id="PTHR47642:SF5">
    <property type="entry name" value="ATP-DEPENDENT DNA HELICASE"/>
    <property type="match status" value="1"/>
</dbReference>
<name>A0ABD2WBL4_9HYME</name>
<evidence type="ECO:0000256" key="6">
    <source>
        <dbReference type="ARBA" id="ARBA00023125"/>
    </source>
</evidence>
<keyword evidence="4 9" id="KW-0347">Helicase</keyword>
<comment type="similarity">
    <text evidence="9">Belongs to the helicase family.</text>
</comment>
<evidence type="ECO:0000313" key="12">
    <source>
        <dbReference type="EMBL" id="KAL3389929.1"/>
    </source>
</evidence>
<accession>A0ABD2WBL4</accession>
<dbReference type="GO" id="GO:0006281">
    <property type="term" value="P:DNA repair"/>
    <property type="evidence" value="ECO:0007669"/>
    <property type="project" value="UniProtKB-KW"/>
</dbReference>
<keyword evidence="9" id="KW-0233">DNA recombination</keyword>
<dbReference type="CDD" id="cd18809">
    <property type="entry name" value="SF1_C_RecD"/>
    <property type="match status" value="1"/>
</dbReference>
<keyword evidence="2 9" id="KW-0227">DNA damage</keyword>
<dbReference type="GO" id="GO:0006310">
    <property type="term" value="P:DNA recombination"/>
    <property type="evidence" value="ECO:0007669"/>
    <property type="project" value="UniProtKB-KW"/>
</dbReference>
<feature type="domain" description="USP" evidence="11">
    <location>
        <begin position="592"/>
        <end position="864"/>
    </location>
</feature>
<keyword evidence="5 9" id="KW-0067">ATP-binding</keyword>
<evidence type="ECO:0000313" key="13">
    <source>
        <dbReference type="Proteomes" id="UP001627154"/>
    </source>
</evidence>
<keyword evidence="6" id="KW-0238">DNA-binding</keyword>
<dbReference type="PROSITE" id="PS50235">
    <property type="entry name" value="USP_3"/>
    <property type="match status" value="1"/>
</dbReference>
<dbReference type="GO" id="GO:0043139">
    <property type="term" value="F:5'-3' DNA helicase activity"/>
    <property type="evidence" value="ECO:0007669"/>
    <property type="project" value="UniProtKB-EC"/>
</dbReference>
<evidence type="ECO:0000259" key="11">
    <source>
        <dbReference type="PROSITE" id="PS50235"/>
    </source>
</evidence>